<protein>
    <submittedName>
        <fullName evidence="11">PTS fructose transporter subunit IIC</fullName>
    </submittedName>
</protein>
<dbReference type="Proteomes" id="UP000241209">
    <property type="component" value="Unassembled WGS sequence"/>
</dbReference>
<dbReference type="InterPro" id="IPR013014">
    <property type="entry name" value="PTS_EIIC_2"/>
</dbReference>
<dbReference type="PANTHER" id="PTHR30505:SF0">
    <property type="entry name" value="FRUCTOSE-LIKE PTS SYSTEM EIIBC COMPONENT-RELATED"/>
    <property type="match status" value="1"/>
</dbReference>
<keyword evidence="3" id="KW-1003">Cell membrane</keyword>
<dbReference type="Pfam" id="PF02378">
    <property type="entry name" value="PTS_EIIC"/>
    <property type="match status" value="1"/>
</dbReference>
<dbReference type="InterPro" id="IPR006327">
    <property type="entry name" value="PTS_IIC_fruc"/>
</dbReference>
<sequence length="366" mass="38450">MKSFFRQLNLKGHLLTAISYLIPVVCGAGFMIAIGMAFGGDSSADLTKTGYSFWDVLATLGGAGLGMLPVVIATGIAYSIADKPGIAPGLVIGLTANAVGSGFIGGLIGGFLAGYLVVLIIKYIKMPNWAKGLMPMLVIPFIASLIGGLIMVYVIGAPITQFTHLLTEYLQSLSGTSKLIYGIIIGVLASVDYGGPINKTVFAFVLTLQAQGIHEPITALIVVNTATPIGFALAYWVGRLLRKNIYKKVEVETLKTAFPMGIIEIVEGVLPIVLNDIIRCVIATGIGGAVGGAISMVMNADSKVPFGGMLAIPTMSQPMGFVIAIVANVIVTAVVLVILKKPVNESEEMVDEIEEDDIDLGDLKVY</sequence>
<dbReference type="STRING" id="1167632.GCA_000286335_01219"/>
<feature type="transmembrane region" description="Helical" evidence="9">
    <location>
        <begin position="133"/>
        <end position="159"/>
    </location>
</feature>
<feature type="transmembrane region" description="Helical" evidence="9">
    <location>
        <begin position="20"/>
        <end position="39"/>
    </location>
</feature>
<reference evidence="11 13" key="1">
    <citation type="journal article" date="2016" name="Front. Microbiol.">
        <title>Comprehensive Phylogenetic Analysis of Bovine Non-aureus Staphylococci Species Based on Whole-Genome Sequencing.</title>
        <authorList>
            <person name="Naushad S."/>
            <person name="Barkema H.W."/>
            <person name="Luby C."/>
            <person name="Condas L.A."/>
            <person name="Nobrega D.B."/>
            <person name="Carson D.A."/>
            <person name="De Buck J."/>
        </authorList>
    </citation>
    <scope>NUCLEOTIDE SEQUENCE [LARGE SCALE GENOMIC DNA]</scope>
    <source>
        <strain evidence="11 13">SNUC 2204</strain>
    </source>
</reference>
<organism evidence="11 13">
    <name type="scientific">Mammaliicoccus vitulinus</name>
    <dbReference type="NCBI Taxonomy" id="71237"/>
    <lineage>
        <taxon>Bacteria</taxon>
        <taxon>Bacillati</taxon>
        <taxon>Bacillota</taxon>
        <taxon>Bacilli</taxon>
        <taxon>Bacillales</taxon>
        <taxon>Staphylococcaceae</taxon>
        <taxon>Mammaliicoccus</taxon>
    </lineage>
</organism>
<feature type="transmembrane region" description="Helical" evidence="9">
    <location>
        <begin position="281"/>
        <end position="300"/>
    </location>
</feature>
<keyword evidence="5" id="KW-0598">Phosphotransferase system</keyword>
<feature type="transmembrane region" description="Helical" evidence="9">
    <location>
        <begin position="320"/>
        <end position="339"/>
    </location>
</feature>
<evidence type="ECO:0000256" key="3">
    <source>
        <dbReference type="ARBA" id="ARBA00022475"/>
    </source>
</evidence>
<keyword evidence="8 9" id="KW-0472">Membrane</keyword>
<evidence type="ECO:0000313" key="14">
    <source>
        <dbReference type="Proteomes" id="UP000627155"/>
    </source>
</evidence>
<evidence type="ECO:0000256" key="2">
    <source>
        <dbReference type="ARBA" id="ARBA00022448"/>
    </source>
</evidence>
<dbReference type="EMBL" id="PZFK01000005">
    <property type="protein sequence ID" value="PTI30516.1"/>
    <property type="molecule type" value="Genomic_DNA"/>
</dbReference>
<evidence type="ECO:0000313" key="13">
    <source>
        <dbReference type="Proteomes" id="UP000241209"/>
    </source>
</evidence>
<reference evidence="12 14" key="3">
    <citation type="submission" date="2021-02" db="EMBL/GenBank/DDBJ databases">
        <title>FDA dAtabase for Regulatory Grade micrObial Sequences (FDA-ARGOS): Supporting development and validation of Infectious Disease Dx tests.</title>
        <authorList>
            <person name="Sproer C."/>
            <person name="Gronow S."/>
            <person name="Severitt S."/>
            <person name="Schroder I."/>
            <person name="Tallon L."/>
            <person name="Sadzewicz L."/>
            <person name="Zhao X."/>
            <person name="Boylan J."/>
            <person name="Ott S."/>
            <person name="Bowen H."/>
            <person name="Vavikolanu K."/>
            <person name="Mehta A."/>
            <person name="Aluvathingal J."/>
            <person name="Nadendla S."/>
            <person name="Lowell S."/>
            <person name="Myers T."/>
            <person name="Yan Y."/>
            <person name="Sichtig H."/>
        </authorList>
    </citation>
    <scope>NUCLEOTIDE SEQUENCE [LARGE SCALE GENOMIC DNA]</scope>
    <source>
        <strain evidence="12 14">FDAARGOS_1207</strain>
    </source>
</reference>
<reference evidence="11" key="2">
    <citation type="submission" date="2018-03" db="EMBL/GenBank/DDBJ databases">
        <authorList>
            <person name="Keele B.F."/>
        </authorList>
    </citation>
    <scope>NUCLEOTIDE SEQUENCE</scope>
    <source>
        <strain evidence="11">SNUC 2204</strain>
    </source>
</reference>
<feature type="transmembrane region" description="Helical" evidence="9">
    <location>
        <begin position="217"/>
        <end position="237"/>
    </location>
</feature>
<dbReference type="InterPro" id="IPR050864">
    <property type="entry name" value="Bacterial_PTS_Sugar_Transport"/>
</dbReference>
<dbReference type="Proteomes" id="UP000627155">
    <property type="component" value="Chromosome"/>
</dbReference>
<evidence type="ECO:0000256" key="6">
    <source>
        <dbReference type="ARBA" id="ARBA00022692"/>
    </source>
</evidence>
<dbReference type="RefSeq" id="WP_016911905.1">
    <property type="nucleotide sequence ID" value="NZ_CBCPHH010000010.1"/>
</dbReference>
<keyword evidence="14" id="KW-1185">Reference proteome</keyword>
<dbReference type="GO" id="GO:0008982">
    <property type="term" value="F:protein-N(PI)-phosphohistidine-sugar phosphotransferase activity"/>
    <property type="evidence" value="ECO:0007669"/>
    <property type="project" value="InterPro"/>
</dbReference>
<keyword evidence="6 9" id="KW-0812">Transmembrane</keyword>
<evidence type="ECO:0000256" key="8">
    <source>
        <dbReference type="ARBA" id="ARBA00023136"/>
    </source>
</evidence>
<evidence type="ECO:0000313" key="11">
    <source>
        <dbReference type="EMBL" id="PTI30516.1"/>
    </source>
</evidence>
<dbReference type="GO" id="GO:0090563">
    <property type="term" value="F:protein-phosphocysteine-sugar phosphotransferase activity"/>
    <property type="evidence" value="ECO:0007669"/>
    <property type="project" value="TreeGrafter"/>
</dbReference>
<feature type="transmembrane region" description="Helical" evidence="9">
    <location>
        <begin position="51"/>
        <end position="78"/>
    </location>
</feature>
<dbReference type="NCBIfam" id="TIGR01427">
    <property type="entry name" value="PTS_IIC_fructo"/>
    <property type="match status" value="1"/>
</dbReference>
<accession>A0A2T4PVQ4</accession>
<feature type="domain" description="PTS EIIC type-2" evidence="10">
    <location>
        <begin position="10"/>
        <end position="349"/>
    </location>
</feature>
<evidence type="ECO:0000313" key="12">
    <source>
        <dbReference type="EMBL" id="QRO85750.1"/>
    </source>
</evidence>
<dbReference type="EMBL" id="CP069486">
    <property type="protein sequence ID" value="QRO85750.1"/>
    <property type="molecule type" value="Genomic_DNA"/>
</dbReference>
<dbReference type="PANTHER" id="PTHR30505">
    <property type="entry name" value="FRUCTOSE-LIKE PERMEASE"/>
    <property type="match status" value="1"/>
</dbReference>
<keyword evidence="7 9" id="KW-1133">Transmembrane helix</keyword>
<evidence type="ECO:0000256" key="5">
    <source>
        <dbReference type="ARBA" id="ARBA00022683"/>
    </source>
</evidence>
<comment type="subcellular location">
    <subcellularLocation>
        <location evidence="1">Cell inner membrane</location>
        <topology evidence="1">Multi-pass membrane protein</topology>
    </subcellularLocation>
</comment>
<dbReference type="PROSITE" id="PS51104">
    <property type="entry name" value="PTS_EIIC_TYPE_2"/>
    <property type="match status" value="1"/>
</dbReference>
<dbReference type="InterPro" id="IPR003352">
    <property type="entry name" value="PTS_EIIC"/>
</dbReference>
<name>A0A2T4PVQ4_9STAP</name>
<feature type="transmembrane region" description="Helical" evidence="9">
    <location>
        <begin position="179"/>
        <end position="205"/>
    </location>
</feature>
<evidence type="ECO:0000256" key="4">
    <source>
        <dbReference type="ARBA" id="ARBA00022597"/>
    </source>
</evidence>
<gene>
    <name evidence="11" type="ORF">BU072_03165</name>
    <name evidence="12" type="ORF">I6J37_03360</name>
</gene>
<keyword evidence="4" id="KW-0762">Sugar transport</keyword>
<dbReference type="GO" id="GO:0005886">
    <property type="term" value="C:plasma membrane"/>
    <property type="evidence" value="ECO:0007669"/>
    <property type="project" value="UniProtKB-SubCell"/>
</dbReference>
<evidence type="ECO:0000256" key="1">
    <source>
        <dbReference type="ARBA" id="ARBA00004429"/>
    </source>
</evidence>
<dbReference type="GO" id="GO:0005351">
    <property type="term" value="F:carbohydrate:proton symporter activity"/>
    <property type="evidence" value="ECO:0007669"/>
    <property type="project" value="InterPro"/>
</dbReference>
<evidence type="ECO:0000256" key="9">
    <source>
        <dbReference type="SAM" id="Phobius"/>
    </source>
</evidence>
<evidence type="ECO:0000259" key="10">
    <source>
        <dbReference type="PROSITE" id="PS51104"/>
    </source>
</evidence>
<dbReference type="AlphaFoldDB" id="A0A2T4PVQ4"/>
<evidence type="ECO:0000256" key="7">
    <source>
        <dbReference type="ARBA" id="ARBA00022989"/>
    </source>
</evidence>
<keyword evidence="2" id="KW-0813">Transport</keyword>
<proteinExistence type="predicted"/>
<dbReference type="GO" id="GO:0009401">
    <property type="term" value="P:phosphoenolpyruvate-dependent sugar phosphotransferase system"/>
    <property type="evidence" value="ECO:0007669"/>
    <property type="project" value="UniProtKB-KW"/>
</dbReference>
<feature type="transmembrane region" description="Helical" evidence="9">
    <location>
        <begin position="98"/>
        <end position="121"/>
    </location>
</feature>